<evidence type="ECO:0008006" key="4">
    <source>
        <dbReference type="Google" id="ProtNLM"/>
    </source>
</evidence>
<dbReference type="AlphaFoldDB" id="A0A392VM31"/>
<reference evidence="2 3" key="1">
    <citation type="journal article" date="2018" name="Front. Plant Sci.">
        <title>Red Clover (Trifolium pratense) and Zigzag Clover (T. medium) - A Picture of Genomic Similarities and Differences.</title>
        <authorList>
            <person name="Dluhosova J."/>
            <person name="Istvanek J."/>
            <person name="Nedelnik J."/>
            <person name="Repkova J."/>
        </authorList>
    </citation>
    <scope>NUCLEOTIDE SEQUENCE [LARGE SCALE GENOMIC DNA]</scope>
    <source>
        <strain evidence="3">cv. 10/8</strain>
        <tissue evidence="2">Leaf</tissue>
    </source>
</reference>
<feature type="non-terminal residue" evidence="2">
    <location>
        <position position="34"/>
    </location>
</feature>
<keyword evidence="3" id="KW-1185">Reference proteome</keyword>
<comment type="caution">
    <text evidence="2">The sequence shown here is derived from an EMBL/GenBank/DDBJ whole genome shotgun (WGS) entry which is preliminary data.</text>
</comment>
<evidence type="ECO:0000256" key="1">
    <source>
        <dbReference type="SAM" id="MobiDB-lite"/>
    </source>
</evidence>
<protein>
    <recommendedName>
        <fullName evidence="4">DUF4283 domain protein</fullName>
    </recommendedName>
</protein>
<dbReference type="EMBL" id="LXQA011194630">
    <property type="protein sequence ID" value="MCI88492.1"/>
    <property type="molecule type" value="Genomic_DNA"/>
</dbReference>
<sequence>MKRTKSCPSGVNRSAMSGPWSLEWLQDLNQGDAE</sequence>
<dbReference type="Proteomes" id="UP000265520">
    <property type="component" value="Unassembled WGS sequence"/>
</dbReference>
<accession>A0A392VM31</accession>
<proteinExistence type="predicted"/>
<evidence type="ECO:0000313" key="3">
    <source>
        <dbReference type="Proteomes" id="UP000265520"/>
    </source>
</evidence>
<name>A0A392VM31_9FABA</name>
<evidence type="ECO:0000313" key="2">
    <source>
        <dbReference type="EMBL" id="MCI88492.1"/>
    </source>
</evidence>
<feature type="region of interest" description="Disordered" evidence="1">
    <location>
        <begin position="1"/>
        <end position="20"/>
    </location>
</feature>
<feature type="compositionally biased region" description="Polar residues" evidence="1">
    <location>
        <begin position="1"/>
        <end position="15"/>
    </location>
</feature>
<organism evidence="2 3">
    <name type="scientific">Trifolium medium</name>
    <dbReference type="NCBI Taxonomy" id="97028"/>
    <lineage>
        <taxon>Eukaryota</taxon>
        <taxon>Viridiplantae</taxon>
        <taxon>Streptophyta</taxon>
        <taxon>Embryophyta</taxon>
        <taxon>Tracheophyta</taxon>
        <taxon>Spermatophyta</taxon>
        <taxon>Magnoliopsida</taxon>
        <taxon>eudicotyledons</taxon>
        <taxon>Gunneridae</taxon>
        <taxon>Pentapetalae</taxon>
        <taxon>rosids</taxon>
        <taxon>fabids</taxon>
        <taxon>Fabales</taxon>
        <taxon>Fabaceae</taxon>
        <taxon>Papilionoideae</taxon>
        <taxon>50 kb inversion clade</taxon>
        <taxon>NPAAA clade</taxon>
        <taxon>Hologalegina</taxon>
        <taxon>IRL clade</taxon>
        <taxon>Trifolieae</taxon>
        <taxon>Trifolium</taxon>
    </lineage>
</organism>